<evidence type="ECO:0000313" key="8">
    <source>
        <dbReference type="EMBL" id="QJW99002.1"/>
    </source>
</evidence>
<keyword evidence="3" id="KW-0805">Transcription regulation</keyword>
<dbReference type="GO" id="GO:0006355">
    <property type="term" value="P:regulation of DNA-templated transcription"/>
    <property type="evidence" value="ECO:0007669"/>
    <property type="project" value="TreeGrafter"/>
</dbReference>
<organism evidence="8 9">
    <name type="scientific">Frigoriglobus tundricola</name>
    <dbReference type="NCBI Taxonomy" id="2774151"/>
    <lineage>
        <taxon>Bacteria</taxon>
        <taxon>Pseudomonadati</taxon>
        <taxon>Planctomycetota</taxon>
        <taxon>Planctomycetia</taxon>
        <taxon>Gemmatales</taxon>
        <taxon>Gemmataceae</taxon>
        <taxon>Frigoriglobus</taxon>
    </lineage>
</organism>
<name>A0A6M5Z1E0_9BACT</name>
<evidence type="ECO:0000259" key="7">
    <source>
        <dbReference type="PROSITE" id="PS50110"/>
    </source>
</evidence>
<proteinExistence type="predicted"/>
<evidence type="ECO:0000256" key="3">
    <source>
        <dbReference type="ARBA" id="ARBA00023015"/>
    </source>
</evidence>
<evidence type="ECO:0000313" key="9">
    <source>
        <dbReference type="Proteomes" id="UP000503447"/>
    </source>
</evidence>
<dbReference type="RefSeq" id="WP_171474057.1">
    <property type="nucleotide sequence ID" value="NZ_CP053452.2"/>
</dbReference>
<dbReference type="AlphaFoldDB" id="A0A6M5Z1E0"/>
<keyword evidence="5" id="KW-0804">Transcription</keyword>
<evidence type="ECO:0000256" key="2">
    <source>
        <dbReference type="ARBA" id="ARBA00023012"/>
    </source>
</evidence>
<protein>
    <recommendedName>
        <fullName evidence="7">Response regulatory domain-containing protein</fullName>
    </recommendedName>
</protein>
<keyword evidence="1 6" id="KW-0597">Phosphoprotein</keyword>
<evidence type="ECO:0000256" key="5">
    <source>
        <dbReference type="ARBA" id="ARBA00023163"/>
    </source>
</evidence>
<dbReference type="SUPFAM" id="SSF52172">
    <property type="entry name" value="CheY-like"/>
    <property type="match status" value="1"/>
</dbReference>
<dbReference type="SMART" id="SM00448">
    <property type="entry name" value="REC"/>
    <property type="match status" value="1"/>
</dbReference>
<dbReference type="Pfam" id="PF00072">
    <property type="entry name" value="Response_reg"/>
    <property type="match status" value="1"/>
</dbReference>
<dbReference type="Proteomes" id="UP000503447">
    <property type="component" value="Chromosome"/>
</dbReference>
<keyword evidence="4" id="KW-0238">DNA-binding</keyword>
<dbReference type="PANTHER" id="PTHR48111:SF1">
    <property type="entry name" value="TWO-COMPONENT RESPONSE REGULATOR ORR33"/>
    <property type="match status" value="1"/>
</dbReference>
<dbReference type="InterPro" id="IPR039420">
    <property type="entry name" value="WalR-like"/>
</dbReference>
<sequence>MTKELPTPVSADARHAMRVLVVDDDPDFTDSLAWLLRHKGHEADTAGNGLDAVAAIVAQRYDVIFLDVRLPGLTGHDLARWVRGHEGTKPFLIAVTGYGSDADRQAATEIGIDVFLLKPLDPSHLDELMSRAVR</sequence>
<keyword evidence="9" id="KW-1185">Reference proteome</keyword>
<dbReference type="GO" id="GO:0000976">
    <property type="term" value="F:transcription cis-regulatory region binding"/>
    <property type="evidence" value="ECO:0007669"/>
    <property type="project" value="TreeGrafter"/>
</dbReference>
<dbReference type="EMBL" id="CP053452">
    <property type="protein sequence ID" value="QJW99002.1"/>
    <property type="molecule type" value="Genomic_DNA"/>
</dbReference>
<dbReference type="InterPro" id="IPR011006">
    <property type="entry name" value="CheY-like_superfamily"/>
</dbReference>
<dbReference type="Gene3D" id="3.40.50.2300">
    <property type="match status" value="1"/>
</dbReference>
<feature type="modified residue" description="4-aspartylphosphate" evidence="6">
    <location>
        <position position="67"/>
    </location>
</feature>
<dbReference type="KEGG" id="ftj:FTUN_6598"/>
<reference evidence="9" key="1">
    <citation type="submission" date="2020-05" db="EMBL/GenBank/DDBJ databases">
        <title>Frigoriglobus tundricola gen. nov., sp. nov., a psychrotolerant cellulolytic planctomycete of the family Gemmataceae with two divergent copies of 16S rRNA gene.</title>
        <authorList>
            <person name="Kulichevskaya I.S."/>
            <person name="Ivanova A.A."/>
            <person name="Naumoff D.G."/>
            <person name="Beletsky A.V."/>
            <person name="Rijpstra W.I.C."/>
            <person name="Sinninghe Damste J.S."/>
            <person name="Mardanov A.V."/>
            <person name="Ravin N.V."/>
            <person name="Dedysh S.N."/>
        </authorList>
    </citation>
    <scope>NUCLEOTIDE SEQUENCE [LARGE SCALE GENOMIC DNA]</scope>
    <source>
        <strain evidence="9">PL17</strain>
    </source>
</reference>
<dbReference type="PANTHER" id="PTHR48111">
    <property type="entry name" value="REGULATOR OF RPOS"/>
    <property type="match status" value="1"/>
</dbReference>
<gene>
    <name evidence="8" type="ORF">FTUN_6598</name>
</gene>
<evidence type="ECO:0000256" key="1">
    <source>
        <dbReference type="ARBA" id="ARBA00022553"/>
    </source>
</evidence>
<dbReference type="GO" id="GO:0005829">
    <property type="term" value="C:cytosol"/>
    <property type="evidence" value="ECO:0007669"/>
    <property type="project" value="TreeGrafter"/>
</dbReference>
<feature type="domain" description="Response regulatory" evidence="7">
    <location>
        <begin position="18"/>
        <end position="133"/>
    </location>
</feature>
<keyword evidence="2" id="KW-0902">Two-component regulatory system</keyword>
<dbReference type="InterPro" id="IPR001789">
    <property type="entry name" value="Sig_transdc_resp-reg_receiver"/>
</dbReference>
<evidence type="ECO:0000256" key="6">
    <source>
        <dbReference type="PROSITE-ProRule" id="PRU00169"/>
    </source>
</evidence>
<evidence type="ECO:0000256" key="4">
    <source>
        <dbReference type="ARBA" id="ARBA00023125"/>
    </source>
</evidence>
<accession>A0A6M5Z1E0</accession>
<dbReference type="GO" id="GO:0032993">
    <property type="term" value="C:protein-DNA complex"/>
    <property type="evidence" value="ECO:0007669"/>
    <property type="project" value="TreeGrafter"/>
</dbReference>
<dbReference type="GO" id="GO:0000156">
    <property type="term" value="F:phosphorelay response regulator activity"/>
    <property type="evidence" value="ECO:0007669"/>
    <property type="project" value="TreeGrafter"/>
</dbReference>
<dbReference type="PROSITE" id="PS50110">
    <property type="entry name" value="RESPONSE_REGULATORY"/>
    <property type="match status" value="1"/>
</dbReference>